<dbReference type="PROSITE" id="PS50011">
    <property type="entry name" value="PROTEIN_KINASE_DOM"/>
    <property type="match status" value="1"/>
</dbReference>
<dbReference type="Proteomes" id="UP000000517">
    <property type="component" value="Chromosome"/>
</dbReference>
<dbReference type="AlphaFoldDB" id="D9S6N6"/>
<name>D9S6N6_FIBSS</name>
<dbReference type="Gene3D" id="1.10.510.10">
    <property type="entry name" value="Transferase(Phosphotransferase) domain 1"/>
    <property type="match status" value="1"/>
</dbReference>
<evidence type="ECO:0000313" key="2">
    <source>
        <dbReference type="EMBL" id="ADL26303.1"/>
    </source>
</evidence>
<dbReference type="GO" id="GO:0005524">
    <property type="term" value="F:ATP binding"/>
    <property type="evidence" value="ECO:0007669"/>
    <property type="project" value="InterPro"/>
</dbReference>
<dbReference type="SMART" id="SM00220">
    <property type="entry name" value="S_TKc"/>
    <property type="match status" value="1"/>
</dbReference>
<dbReference type="KEGG" id="fsc:FSU_0538"/>
<organism evidence="2 3">
    <name type="scientific">Fibrobacter succinogenes (strain ATCC 19169 / S85)</name>
    <dbReference type="NCBI Taxonomy" id="59374"/>
    <lineage>
        <taxon>Bacteria</taxon>
        <taxon>Pseudomonadati</taxon>
        <taxon>Fibrobacterota</taxon>
        <taxon>Fibrobacteria</taxon>
        <taxon>Fibrobacterales</taxon>
        <taxon>Fibrobacteraceae</taxon>
        <taxon>Fibrobacter</taxon>
    </lineage>
</organism>
<accession>D9S6N6</accession>
<dbReference type="GO" id="GO:0004672">
    <property type="term" value="F:protein kinase activity"/>
    <property type="evidence" value="ECO:0007669"/>
    <property type="project" value="InterPro"/>
</dbReference>
<dbReference type="PATRIC" id="fig|59374.8.peg.520"/>
<protein>
    <recommendedName>
        <fullName evidence="1">Protein kinase domain-containing protein</fullName>
    </recommendedName>
</protein>
<dbReference type="eggNOG" id="COG4248">
    <property type="taxonomic scope" value="Bacteria"/>
</dbReference>
<dbReference type="HOGENOM" id="CLU_586510_0_0_0"/>
<sequence>MKKKFLGGFMSELKKGDVVALAGGDTCQVVRELGRGGQGIVYAVNYNGSEYALKWYTQKVSERFRENLKRNANRQTPNEHFIWPMAVAEDPNGGFGYLMKIRPAGYVDMSKFILVTARFADVNAQLNACMQLVKSFLDLHRDGYSYQDMNDGNFFINPKTGDVLICDNDNVAPDGTDDLGILGKAGYMAPEIVEGKSRPRKVTDYHSLAVCLFILIYMNRPFEGRRYLSCPCDNDPEMARQLLGYNAVFIMDPNDKSNAPDPSLHKNVMRRWDIYPKVLRDAFCKTFSKEALQNGDLRVKDKEWRDILLQVRADFVKCPKCGKFSFADPDSVDKKCAYCDKSFGDYRMLRVGKFKIPLMMEQKLHECLVHCSTDYDKVVGRTVVKNNEVGLCNNSGESWTVTCLDGTQRVVADGQGMPARKGYKIKFGNQGETAVIE</sequence>
<dbReference type="SUPFAM" id="SSF56112">
    <property type="entry name" value="Protein kinase-like (PK-like)"/>
    <property type="match status" value="1"/>
</dbReference>
<dbReference type="STRING" id="59374.FSU_0538"/>
<dbReference type="Pfam" id="PF00069">
    <property type="entry name" value="Pkinase"/>
    <property type="match status" value="1"/>
</dbReference>
<reference evidence="3" key="1">
    <citation type="submission" date="2010-08" db="EMBL/GenBank/DDBJ databases">
        <title>Complete sequence of Fibrobacter succinogenes subsp. succinogenes S85.</title>
        <authorList>
            <person name="Durkin A.S."/>
            <person name="Nelson K.E."/>
            <person name="Morrison M."/>
            <person name="Forsberg C.W."/>
            <person name="Wilson D.B."/>
            <person name="Russell J.B."/>
            <person name="Cann I.K.O."/>
            <person name="Mackie R.I."/>
            <person name="White B.A."/>
        </authorList>
    </citation>
    <scope>NUCLEOTIDE SEQUENCE [LARGE SCALE GENOMIC DNA]</scope>
    <source>
        <strain evidence="3">ATCC 19169 / S85</strain>
    </source>
</reference>
<proteinExistence type="predicted"/>
<evidence type="ECO:0000313" key="3">
    <source>
        <dbReference type="Proteomes" id="UP000000517"/>
    </source>
</evidence>
<dbReference type="InterPro" id="IPR011009">
    <property type="entry name" value="Kinase-like_dom_sf"/>
</dbReference>
<evidence type="ECO:0000259" key="1">
    <source>
        <dbReference type="PROSITE" id="PS50011"/>
    </source>
</evidence>
<dbReference type="InterPro" id="IPR000719">
    <property type="entry name" value="Prot_kinase_dom"/>
</dbReference>
<feature type="domain" description="Protein kinase" evidence="1">
    <location>
        <begin position="27"/>
        <end position="283"/>
    </location>
</feature>
<gene>
    <name evidence="2" type="ordered locus">FSU_0538</name>
</gene>
<dbReference type="EMBL" id="CP002158">
    <property type="protein sequence ID" value="ADL26303.1"/>
    <property type="molecule type" value="Genomic_DNA"/>
</dbReference>